<dbReference type="Proteomes" id="UP000246715">
    <property type="component" value="Segment"/>
</dbReference>
<organism evidence="1 2">
    <name type="scientific">Paramecium bursaria Chlorella virus MT325</name>
    <name type="common">PBCV-MT325</name>
    <dbReference type="NCBI Taxonomy" id="346932"/>
    <lineage>
        <taxon>Viruses</taxon>
        <taxon>Varidnaviria</taxon>
        <taxon>Bamfordvirae</taxon>
        <taxon>Nucleocytoviricota</taxon>
        <taxon>Megaviricetes</taxon>
        <taxon>Algavirales</taxon>
        <taxon>Phycodnaviridae</taxon>
        <taxon>Chlorovirus</taxon>
        <taxon>Chlorovirus conductrix</taxon>
        <taxon>Paramecium bursaria Chlorella virus A1</taxon>
    </lineage>
</organism>
<dbReference type="InterPro" id="IPR044925">
    <property type="entry name" value="His-Me_finger_sf"/>
</dbReference>
<protein>
    <submittedName>
        <fullName evidence="1">Uncharacterized protein m069R</fullName>
    </submittedName>
</protein>
<name>A7ITE9_PBCVM</name>
<evidence type="ECO:0000313" key="2">
    <source>
        <dbReference type="Proteomes" id="UP000246715"/>
    </source>
</evidence>
<dbReference type="EMBL" id="DQ491001">
    <property type="protein sequence ID" value="ABT13623.1"/>
    <property type="molecule type" value="Genomic_DNA"/>
</dbReference>
<reference evidence="1 2" key="1">
    <citation type="journal article" date="2007" name="Virology">
        <title>Sequence and annotation of the 314-kb MT325 and the 321-kb FR483 viruses that infect Chlorella Pbi.</title>
        <authorList>
            <person name="Fitzgerald L.A."/>
            <person name="Graves M.V."/>
            <person name="Li X."/>
            <person name="Feldblyum T."/>
            <person name="Hartigan J."/>
            <person name="Van Etten J.L."/>
        </authorList>
    </citation>
    <scope>NUCLEOTIDE SEQUENCE [LARGE SCALE GENOMIC DNA]</scope>
    <source>
        <strain evidence="1 2">MT325</strain>
    </source>
</reference>
<evidence type="ECO:0000313" key="1">
    <source>
        <dbReference type="EMBL" id="ABT13623.1"/>
    </source>
</evidence>
<dbReference type="Gene3D" id="3.90.75.20">
    <property type="match status" value="1"/>
</dbReference>
<accession>A7ITE9</accession>
<dbReference type="SUPFAM" id="SSF54060">
    <property type="entry name" value="His-Me finger endonucleases"/>
    <property type="match status" value="1"/>
</dbReference>
<gene>
    <name evidence="1" type="primary">m069R</name>
    <name evidence="1" type="ORF">MT325_m069R</name>
</gene>
<organismHost>
    <name type="scientific">Paramecium bursaria</name>
    <dbReference type="NCBI Taxonomy" id="74790"/>
</organismHost>
<proteinExistence type="predicted"/>
<sequence>MYIMSWGLGFVEPPRWLMCKTSCFVILSIYMYIDVSSKNKDIVTSQNIYGSSVRISHMSDHIHNALEHVQEKIDKYRVKTLEYYFEDGSHVIFEKYTIDTLGVIRNKTSGKTPGYGNGMYNTCCVYDDIGKKRGIRVARAVASTFLGEPPTPEHTTDHIISDQKKNDNIENIRWLCKPGQRDNQKRPETAKSAFFIIKDGVEKTAKEWVAHLNASKAPKDHKFTANMIRSYAQKNQHGFAYKVYDNFPGEKWLKISWSKNGKGAWWEISDMNRMKYVTASGAENILEGDDLCIAVGYPAAGINGKQWFCHVLAFMTFRETEWELKKPDEMVLHKKDDKMDFRPHMLWLGTHSNNRKDSYDNGKRDDTKSARMKCASYINGIKEEEFNSQTDAAKFIKTKGVSKSSVDGIKTAICMALSGERLSAYKRIWKKL</sequence>